<evidence type="ECO:0000313" key="4">
    <source>
        <dbReference type="Proteomes" id="UP000004191"/>
    </source>
</evidence>
<dbReference type="Proteomes" id="UP000004191">
    <property type="component" value="Unassembled WGS sequence"/>
</dbReference>
<accession>H3NLF7</accession>
<dbReference type="GeneID" id="96998157"/>
<name>H3NLF7_9FIRM</name>
<evidence type="ECO:0000256" key="2">
    <source>
        <dbReference type="SAM" id="Phobius"/>
    </source>
</evidence>
<keyword evidence="2" id="KW-0472">Membrane</keyword>
<dbReference type="OrthoDB" id="9917767at2"/>
<dbReference type="RefSeq" id="WP_005396968.1">
    <property type="nucleotide sequence ID" value="NZ_JH601088.1"/>
</dbReference>
<keyword evidence="2" id="KW-0812">Transmembrane</keyword>
<keyword evidence="4" id="KW-1185">Reference proteome</keyword>
<dbReference type="AlphaFoldDB" id="H3NLF7"/>
<gene>
    <name evidence="3" type="ORF">HMPREF9709_00134</name>
</gene>
<feature type="transmembrane region" description="Helical" evidence="2">
    <location>
        <begin position="116"/>
        <end position="140"/>
    </location>
</feature>
<protein>
    <recommendedName>
        <fullName evidence="5">Yip1 domain-containing protein</fullName>
    </recommendedName>
</protein>
<evidence type="ECO:0000256" key="1">
    <source>
        <dbReference type="SAM" id="MobiDB-lite"/>
    </source>
</evidence>
<dbReference type="EMBL" id="AGEI01000003">
    <property type="protein sequence ID" value="EHR36038.1"/>
    <property type="molecule type" value="Genomic_DNA"/>
</dbReference>
<evidence type="ECO:0000313" key="3">
    <source>
        <dbReference type="EMBL" id="EHR36038.1"/>
    </source>
</evidence>
<feature type="transmembrane region" description="Helical" evidence="2">
    <location>
        <begin position="152"/>
        <end position="176"/>
    </location>
</feature>
<comment type="caution">
    <text evidence="3">The sequence shown here is derived from an EMBL/GenBank/DDBJ whole genome shotgun (WGS) entry which is preliminary data.</text>
</comment>
<feature type="transmembrane region" description="Helical" evidence="2">
    <location>
        <begin position="182"/>
        <end position="200"/>
    </location>
</feature>
<feature type="transmembrane region" description="Helical" evidence="2">
    <location>
        <begin position="212"/>
        <end position="238"/>
    </location>
</feature>
<feature type="compositionally biased region" description="Basic and acidic residues" evidence="1">
    <location>
        <begin position="16"/>
        <end position="25"/>
    </location>
</feature>
<sequence length="264" mass="29233">MDERDKYNFETEENREEFTEERVENLDQSTNSSHSNTNKTEDLSNGAVAVFAEIIAKAKAWFSERPISAFSGKLSKGATFTILGINIFVMVVTFILSVNSTISSFLPFNIDSSSALLFPSLVILIAFYLMLALTIKVIAVTVKSPKSSYMSALELIAINTIPSFVLGTIGFLLGFIFAPLSMMVMFVSLITNLIGLYLGFQKYLGMPEKSPFWPFAIGLLIFAIIFSIFFTILSITLIGSSIANNVNRLRHSDFPSEFPSGFGW</sequence>
<feature type="region of interest" description="Disordered" evidence="1">
    <location>
        <begin position="1"/>
        <end position="40"/>
    </location>
</feature>
<feature type="transmembrane region" description="Helical" evidence="2">
    <location>
        <begin position="77"/>
        <end position="96"/>
    </location>
</feature>
<reference evidence="3 4" key="1">
    <citation type="submission" date="2012-01" db="EMBL/GenBank/DDBJ databases">
        <title>The Genome Sequence of Helcococcus kunzii ATCC 51366.</title>
        <authorList>
            <consortium name="The Broad Institute Genome Sequencing Platform"/>
            <person name="Earl A."/>
            <person name="Ward D."/>
            <person name="Feldgarden M."/>
            <person name="Gevers D."/>
            <person name="Huys G."/>
            <person name="Young S.K."/>
            <person name="Zeng Q."/>
            <person name="Gargeya S."/>
            <person name="Fitzgerald M."/>
            <person name="Haas B."/>
            <person name="Abouelleil A."/>
            <person name="Alvarado L."/>
            <person name="Arachchi H.M."/>
            <person name="Berlin A."/>
            <person name="Chapman S.B."/>
            <person name="Gearin G."/>
            <person name="Goldberg J."/>
            <person name="Griggs A."/>
            <person name="Gujja S."/>
            <person name="Hansen M."/>
            <person name="Heiman D."/>
            <person name="Howarth C."/>
            <person name="Larimer J."/>
            <person name="Lui A."/>
            <person name="MacDonald P.J.P."/>
            <person name="McCowen C."/>
            <person name="Montmayeur A."/>
            <person name="Murphy C."/>
            <person name="Neiman D."/>
            <person name="Pearson M."/>
            <person name="Priest M."/>
            <person name="Roberts A."/>
            <person name="Saif S."/>
            <person name="Shea T."/>
            <person name="Sisk P."/>
            <person name="Stolte C."/>
            <person name="Sykes S."/>
            <person name="Wortman J."/>
            <person name="Nusbaum C."/>
            <person name="Birren B."/>
        </authorList>
    </citation>
    <scope>NUCLEOTIDE SEQUENCE [LARGE SCALE GENOMIC DNA]</scope>
    <source>
        <strain evidence="3 4">ATCC 51366</strain>
    </source>
</reference>
<proteinExistence type="predicted"/>
<feature type="compositionally biased region" description="Low complexity" evidence="1">
    <location>
        <begin position="29"/>
        <end position="38"/>
    </location>
</feature>
<keyword evidence="2" id="KW-1133">Transmembrane helix</keyword>
<evidence type="ECO:0008006" key="5">
    <source>
        <dbReference type="Google" id="ProtNLM"/>
    </source>
</evidence>
<organism evidence="3 4">
    <name type="scientific">Helcococcus kunzii ATCC 51366</name>
    <dbReference type="NCBI Taxonomy" id="883114"/>
    <lineage>
        <taxon>Bacteria</taxon>
        <taxon>Bacillati</taxon>
        <taxon>Bacillota</taxon>
        <taxon>Tissierellia</taxon>
        <taxon>Tissierellales</taxon>
        <taxon>Peptoniphilaceae</taxon>
        <taxon>Helcococcus</taxon>
    </lineage>
</organism>
<dbReference type="HOGENOM" id="CLU_1052789_0_0_9"/>
<dbReference type="STRING" id="883114.HMPREF9709_00134"/>